<evidence type="ECO:0000256" key="1">
    <source>
        <dbReference type="ARBA" id="ARBA00003001"/>
    </source>
</evidence>
<dbReference type="GO" id="GO:0071766">
    <property type="term" value="P:Actinobacterium-type cell wall biogenesis"/>
    <property type="evidence" value="ECO:0007669"/>
    <property type="project" value="InterPro"/>
</dbReference>
<evidence type="ECO:0000256" key="10">
    <source>
        <dbReference type="ARBA" id="ARBA00023316"/>
    </source>
</evidence>
<dbReference type="InterPro" id="IPR042486">
    <property type="entry name" value="Arabino_trans_C_2"/>
</dbReference>
<feature type="transmembrane region" description="Helical" evidence="12">
    <location>
        <begin position="384"/>
        <end position="400"/>
    </location>
</feature>
<dbReference type="Pfam" id="PF04602">
    <property type="entry name" value="Arabinose_trans"/>
    <property type="match status" value="1"/>
</dbReference>
<comment type="function">
    <text evidence="1">Arabinosyl transferase responsible for the polymerization of arabinose into the arabinan of arabinogalactan.</text>
</comment>
<gene>
    <name evidence="16" type="ORF">FO059_00910</name>
</gene>
<evidence type="ECO:0000256" key="3">
    <source>
        <dbReference type="ARBA" id="ARBA00008195"/>
    </source>
</evidence>
<proteinExistence type="inferred from homology"/>
<comment type="subcellular location">
    <subcellularLocation>
        <location evidence="2">Cell membrane</location>
        <topology evidence="2">Multi-pass membrane protein</topology>
    </subcellularLocation>
</comment>
<feature type="transmembrane region" description="Helical" evidence="12">
    <location>
        <begin position="275"/>
        <end position="295"/>
    </location>
</feature>
<evidence type="ECO:0000256" key="2">
    <source>
        <dbReference type="ARBA" id="ARBA00004651"/>
    </source>
</evidence>
<evidence type="ECO:0000256" key="5">
    <source>
        <dbReference type="ARBA" id="ARBA00022676"/>
    </source>
</evidence>
<feature type="transmembrane region" description="Helical" evidence="12">
    <location>
        <begin position="752"/>
        <end position="776"/>
    </location>
</feature>
<dbReference type="GO" id="GO:0071555">
    <property type="term" value="P:cell wall organization"/>
    <property type="evidence" value="ECO:0007669"/>
    <property type="project" value="UniProtKB-KW"/>
</dbReference>
<dbReference type="InterPro" id="IPR027451">
    <property type="entry name" value="EmbABC_dom1"/>
</dbReference>
<dbReference type="AlphaFoldDB" id="A0A516WZ95"/>
<dbReference type="Gene3D" id="3.40.190.160">
    <property type="match status" value="1"/>
</dbReference>
<evidence type="ECO:0000256" key="12">
    <source>
        <dbReference type="SAM" id="Phobius"/>
    </source>
</evidence>
<dbReference type="OrthoDB" id="3584570at2"/>
<name>A0A516WZ95_9ACTN</name>
<feature type="transmembrane region" description="Helical" evidence="12">
    <location>
        <begin position="24"/>
        <end position="47"/>
    </location>
</feature>
<keyword evidence="7 12" id="KW-0812">Transmembrane</keyword>
<dbReference type="EMBL" id="CP041765">
    <property type="protein sequence ID" value="QDQ96166.1"/>
    <property type="molecule type" value="Genomic_DNA"/>
</dbReference>
<evidence type="ECO:0000256" key="11">
    <source>
        <dbReference type="SAM" id="MobiDB-lite"/>
    </source>
</evidence>
<feature type="transmembrane region" description="Helical" evidence="12">
    <location>
        <begin position="540"/>
        <end position="561"/>
    </location>
</feature>
<keyword evidence="4" id="KW-1003">Cell membrane</keyword>
<feature type="domain" description="Arabinosyltransferas concanavalin like" evidence="15">
    <location>
        <begin position="50"/>
        <end position="213"/>
    </location>
</feature>
<dbReference type="GO" id="GO:0005886">
    <property type="term" value="C:plasma membrane"/>
    <property type="evidence" value="ECO:0007669"/>
    <property type="project" value="UniProtKB-SubCell"/>
</dbReference>
<dbReference type="RefSeq" id="WP_143905583.1">
    <property type="nucleotide sequence ID" value="NZ_CP041765.1"/>
</dbReference>
<evidence type="ECO:0000313" key="16">
    <source>
        <dbReference type="EMBL" id="QDQ96166.1"/>
    </source>
</evidence>
<protein>
    <submittedName>
        <fullName evidence="16">Arabinosyltransferase</fullName>
    </submittedName>
</protein>
<reference evidence="16 17" key="1">
    <citation type="submission" date="2019-07" db="EMBL/GenBank/DDBJ databases">
        <title>Tomitella cavernea sp. nov., an actinomycete isolated from soil.</title>
        <authorList>
            <person name="Cheng J."/>
        </authorList>
    </citation>
    <scope>NUCLEOTIDE SEQUENCE [LARGE SCALE GENOMIC DNA]</scope>
    <source>
        <strain evidence="16 17">HY188</strain>
    </source>
</reference>
<dbReference type="Gene3D" id="2.60.120.940">
    <property type="entry name" value="EmbC, C-terminal domain, subdomain 2"/>
    <property type="match status" value="1"/>
</dbReference>
<dbReference type="Gene3D" id="2.60.120.610">
    <property type="entry name" value="arabinofuranosyltransferase like domain"/>
    <property type="match status" value="1"/>
</dbReference>
<feature type="transmembrane region" description="Helical" evidence="12">
    <location>
        <begin position="220"/>
        <end position="240"/>
    </location>
</feature>
<feature type="transmembrane region" description="Helical" evidence="12">
    <location>
        <begin position="685"/>
        <end position="706"/>
    </location>
</feature>
<accession>A0A516WZ95</accession>
<dbReference type="InterPro" id="IPR032731">
    <property type="entry name" value="Arabino_trans_C"/>
</dbReference>
<evidence type="ECO:0000256" key="8">
    <source>
        <dbReference type="ARBA" id="ARBA00022989"/>
    </source>
</evidence>
<keyword evidence="5" id="KW-0328">Glycosyltransferase</keyword>
<feature type="transmembrane region" description="Helical" evidence="12">
    <location>
        <begin position="350"/>
        <end position="372"/>
    </location>
</feature>
<dbReference type="Pfam" id="PF14896">
    <property type="entry name" value="Arabino_trans_C"/>
    <property type="match status" value="1"/>
</dbReference>
<evidence type="ECO:0000256" key="9">
    <source>
        <dbReference type="ARBA" id="ARBA00023136"/>
    </source>
</evidence>
<keyword evidence="8 12" id="KW-1133">Transmembrane helix</keyword>
<feature type="transmembrane region" description="Helical" evidence="12">
    <location>
        <begin position="481"/>
        <end position="501"/>
    </location>
</feature>
<evidence type="ECO:0000313" key="17">
    <source>
        <dbReference type="Proteomes" id="UP000317344"/>
    </source>
</evidence>
<feature type="transmembrane region" description="Helical" evidence="12">
    <location>
        <begin position="585"/>
        <end position="606"/>
    </location>
</feature>
<dbReference type="KEGG" id="toy:FO059_00910"/>
<feature type="region of interest" description="Disordered" evidence="11">
    <location>
        <begin position="1"/>
        <end position="21"/>
    </location>
</feature>
<keyword evidence="9 12" id="KW-0472">Membrane</keyword>
<keyword evidence="10" id="KW-0961">Cell wall biogenesis/degradation</keyword>
<organism evidence="16 17">
    <name type="scientific">Tomitella fengzijianii</name>
    <dbReference type="NCBI Taxonomy" id="2597660"/>
    <lineage>
        <taxon>Bacteria</taxon>
        <taxon>Bacillati</taxon>
        <taxon>Actinomycetota</taxon>
        <taxon>Actinomycetes</taxon>
        <taxon>Mycobacteriales</taxon>
        <taxon>Tomitella</taxon>
    </lineage>
</organism>
<evidence type="ECO:0000256" key="7">
    <source>
        <dbReference type="ARBA" id="ARBA00022692"/>
    </source>
</evidence>
<reference evidence="16 17" key="2">
    <citation type="submission" date="2019-07" db="EMBL/GenBank/DDBJ databases">
        <authorList>
            <person name="Huang Y."/>
        </authorList>
    </citation>
    <scope>NUCLEOTIDE SEQUENCE [LARGE SCALE GENOMIC DNA]</scope>
    <source>
        <strain evidence="16 17">HY188</strain>
    </source>
</reference>
<keyword evidence="17" id="KW-1185">Reference proteome</keyword>
<dbReference type="Pfam" id="PF17689">
    <property type="entry name" value="Arabino_trans_N"/>
    <property type="match status" value="1"/>
</dbReference>
<dbReference type="GO" id="GO:0052636">
    <property type="term" value="F:arabinosyltransferase activity"/>
    <property type="evidence" value="ECO:0007669"/>
    <property type="project" value="InterPro"/>
</dbReference>
<feature type="domain" description="Arabinofuranosyltransferase central" evidence="13">
    <location>
        <begin position="217"/>
        <end position="706"/>
    </location>
</feature>
<evidence type="ECO:0000259" key="14">
    <source>
        <dbReference type="Pfam" id="PF14896"/>
    </source>
</evidence>
<feature type="transmembrane region" description="Helical" evidence="12">
    <location>
        <begin position="652"/>
        <end position="673"/>
    </location>
</feature>
<evidence type="ECO:0000256" key="4">
    <source>
        <dbReference type="ARBA" id="ARBA00022475"/>
    </source>
</evidence>
<feature type="transmembrane region" description="Helical" evidence="12">
    <location>
        <begin position="618"/>
        <end position="640"/>
    </location>
</feature>
<dbReference type="InterPro" id="IPR040920">
    <property type="entry name" value="Arabino_trans_N"/>
</dbReference>
<evidence type="ECO:0000259" key="15">
    <source>
        <dbReference type="Pfam" id="PF17689"/>
    </source>
</evidence>
<evidence type="ECO:0000259" key="13">
    <source>
        <dbReference type="Pfam" id="PF04602"/>
    </source>
</evidence>
<evidence type="ECO:0000256" key="6">
    <source>
        <dbReference type="ARBA" id="ARBA00022679"/>
    </source>
</evidence>
<feature type="transmembrane region" description="Helical" evidence="12">
    <location>
        <begin position="437"/>
        <end position="460"/>
    </location>
</feature>
<sequence length="1147" mass="120853">MPTTDSGAAAQPAPSPRHPGRPEVVARVIAVVAGLAGLLLALAVPFLPVTQSTAHLSWPQGDAVAPVTAPLVTYAPTDLRVTVPCSTVTELAAQPSDAPGGGRTVLSTAPVGTTGATQRALVIATGYGEVTVRSAGEILARAPLASLAGGGCDAITVTSTAAETAVTFAGPGGAAETTTVTDHDARPQVVGVFTDLAGPAPEGLSVEATVDTRYMVSPTLLKWFAMGLAVALTAVSLSALARLDSVARGGVLARWRGMRGPPGRRRPWQLLPQRWRRISAVDVTVVVVLLVWHIIGANTSDDGYELAMARAAENAGYMPNYFRWFGAPEAPFGYPYYVFTLLDQISPASVVLRLPALVAALVSWLLISRELIPRFGRAARHDKAALWTAALVLLAFWLPYNNGLRPEPYIAAGILITWVCVERAVATGRLMPAGLGLAVGVLTLTGGPTGTICAAPFLAAGRPLVRLIRSRGRRFGYAPTLAPLVAASSVVLVVAFSRASAGPLLQATRMKPVVGPSEPWYLEYQRYIHLLVQGGPDGSIARRFAVLVMLLCLVVCAILLVRRRAGLVGSAGKGAQAGGAPRGRIVGLAAGPALRAVLVVALGIALMTLNPTKWTHHFGVFAGVAAVLAALTVVALRGALRESGRPRSRARTLFSAGVLLILAVTFTSTNSWWYVSDYGVPNGLWVTIAGWVLALVCFINAVVRLVRVWRWRDGRTPDDASAQEPRAGRMRRIVAAGLPHRARERLEALPSFAPLPIAAAGVVAFTLVSFVVAIVAQYPSYSVGLGNLRALAGKPCNLSESVLVERDPNADMLAPAGPVDHPLGAVELSGFSPNGIPADVSYRHDNLNGLVGHAKVAPDVNPPGTGGGVLDAAGVNGSLAALPFGLDPATTPVLGSYDPGDPEAVADATSAWYALPPRSDDRPVLALAAAGEVKRENLWVEFGRRVDGGAGGADAAGGYEVLGEHELYDIGPAPSWRDMRLPISEIPDDADVVRIVAHDDEEDEDDWIAFTPPRVPRLTTMQQLLGSEQPVFMDWPVPLITTCQHLPDYLDGVAEVPGYRIRAESGLAVVATNWQGAQGGGPLGRIRLLQRGVTVPTYLDEDWKQQWGDLVRYDPRVPDAAPAELDTGTATRSGMWTPGPIKALWTE</sequence>
<dbReference type="InterPro" id="IPR007680">
    <property type="entry name" value="Arabino_trans_central"/>
</dbReference>
<comment type="similarity">
    <text evidence="3">Belongs to the emb family.</text>
</comment>
<feature type="domain" description="Arabinosyltransferase C-terminal" evidence="14">
    <location>
        <begin position="768"/>
        <end position="1142"/>
    </location>
</feature>
<dbReference type="Proteomes" id="UP000317344">
    <property type="component" value="Chromosome"/>
</dbReference>
<keyword evidence="6 16" id="KW-0808">Transferase</keyword>